<proteinExistence type="predicted"/>
<dbReference type="Proteomes" id="UP000823941">
    <property type="component" value="Chromosome 21"/>
</dbReference>
<sequence>MVPGPRAGPSTRSGRRGPGASPTVPGRHDSARARGGVAADRLTARGGDTRFNREVVVVKLATPAQRPGGPRLRTLPALTSPRSLAGYFRRRGKYPQIDRGLYAIVVCTALGTRPNRNTPS</sequence>
<evidence type="ECO:0000313" key="3">
    <source>
        <dbReference type="Proteomes" id="UP000823941"/>
    </source>
</evidence>
<feature type="compositionally biased region" description="Low complexity" evidence="1">
    <location>
        <begin position="1"/>
        <end position="23"/>
    </location>
</feature>
<reference evidence="2 3" key="1">
    <citation type="submission" date="2021-06" db="EMBL/GenBank/DDBJ databases">
        <title>A haploid diamondback moth (Plutella xylostella L.) genome assembly resolves 31 chromosomes and identifies a diamide resistance mutation.</title>
        <authorList>
            <person name="Ward C.M."/>
            <person name="Perry K.D."/>
            <person name="Baker G."/>
            <person name="Powis K."/>
            <person name="Heckel D.G."/>
            <person name="Baxter S.W."/>
        </authorList>
    </citation>
    <scope>NUCLEOTIDE SEQUENCE [LARGE SCALE GENOMIC DNA]</scope>
    <source>
        <strain evidence="2 3">LV</strain>
        <tissue evidence="2">Single pupa</tissue>
    </source>
</reference>
<comment type="caution">
    <text evidence="2">The sequence shown here is derived from an EMBL/GenBank/DDBJ whole genome shotgun (WGS) entry which is preliminary data.</text>
</comment>
<organism evidence="2 3">
    <name type="scientific">Plutella xylostella</name>
    <name type="common">Diamondback moth</name>
    <name type="synonym">Plutella maculipennis</name>
    <dbReference type="NCBI Taxonomy" id="51655"/>
    <lineage>
        <taxon>Eukaryota</taxon>
        <taxon>Metazoa</taxon>
        <taxon>Ecdysozoa</taxon>
        <taxon>Arthropoda</taxon>
        <taxon>Hexapoda</taxon>
        <taxon>Insecta</taxon>
        <taxon>Pterygota</taxon>
        <taxon>Neoptera</taxon>
        <taxon>Endopterygota</taxon>
        <taxon>Lepidoptera</taxon>
        <taxon>Glossata</taxon>
        <taxon>Ditrysia</taxon>
        <taxon>Yponomeutoidea</taxon>
        <taxon>Plutellidae</taxon>
        <taxon>Plutella</taxon>
    </lineage>
</organism>
<feature type="region of interest" description="Disordered" evidence="1">
    <location>
        <begin position="1"/>
        <end position="45"/>
    </location>
</feature>
<gene>
    <name evidence="2" type="ORF">JYU34_015664</name>
</gene>
<dbReference type="EMBL" id="JAHIBW010000021">
    <property type="protein sequence ID" value="KAG7300122.1"/>
    <property type="molecule type" value="Genomic_DNA"/>
</dbReference>
<evidence type="ECO:0000313" key="2">
    <source>
        <dbReference type="EMBL" id="KAG7300122.1"/>
    </source>
</evidence>
<protein>
    <submittedName>
        <fullName evidence="2">Uncharacterized protein</fullName>
    </submittedName>
</protein>
<accession>A0ABQ7Q4F9</accession>
<evidence type="ECO:0000256" key="1">
    <source>
        <dbReference type="SAM" id="MobiDB-lite"/>
    </source>
</evidence>
<name>A0ABQ7Q4F9_PLUXY</name>
<keyword evidence="3" id="KW-1185">Reference proteome</keyword>